<keyword evidence="2" id="KW-1185">Reference proteome</keyword>
<name>A0A1B1UD29_9BRAD</name>
<reference evidence="1 2" key="1">
    <citation type="submission" date="2016-07" db="EMBL/GenBank/DDBJ databases">
        <title>Complete genome sequence of Bradyrhizobium icense LMTR 13T, a potential inoculant strain isolated from lima bean (Phaseolus lunatus) in Peru.</title>
        <authorList>
            <person name="Ormeno-Orrillo E."/>
            <person name="Duran D."/>
            <person name="Rogel M.A."/>
            <person name="Rey L."/>
            <person name="Imperial J."/>
            <person name="Ruiz-Argueso T."/>
            <person name="Martinez-Romero E."/>
        </authorList>
    </citation>
    <scope>NUCLEOTIDE SEQUENCE [LARGE SCALE GENOMIC DNA]</scope>
    <source>
        <strain evidence="1 2">LMTR 13</strain>
    </source>
</reference>
<sequence length="110" mass="12406">MTDEESMGKWFARVTKPQLNEYNSRMGVAAAYRGAPRWDRERAAAQREFHEATAEARRLYETAMDELSSLGEITEATDYALTQFDVGAIVTEAPLSPDLEVIRSCLERTS</sequence>
<dbReference type="AlphaFoldDB" id="A0A1B1UD29"/>
<accession>A0A1B1UD29</accession>
<dbReference type="OrthoDB" id="9931374at2"/>
<dbReference type="KEGG" id="bic:LMTR13_11300"/>
<protein>
    <submittedName>
        <fullName evidence="1">Uncharacterized protein</fullName>
    </submittedName>
</protein>
<proteinExistence type="predicted"/>
<dbReference type="Proteomes" id="UP000092839">
    <property type="component" value="Chromosome"/>
</dbReference>
<gene>
    <name evidence="1" type="ORF">LMTR13_11300</name>
</gene>
<organism evidence="1 2">
    <name type="scientific">Bradyrhizobium icense</name>
    <dbReference type="NCBI Taxonomy" id="1274631"/>
    <lineage>
        <taxon>Bacteria</taxon>
        <taxon>Pseudomonadati</taxon>
        <taxon>Pseudomonadota</taxon>
        <taxon>Alphaproteobacteria</taxon>
        <taxon>Hyphomicrobiales</taxon>
        <taxon>Nitrobacteraceae</taxon>
        <taxon>Bradyrhizobium</taxon>
    </lineage>
</organism>
<evidence type="ECO:0000313" key="2">
    <source>
        <dbReference type="Proteomes" id="UP000092839"/>
    </source>
</evidence>
<dbReference type="EMBL" id="CP016428">
    <property type="protein sequence ID" value="ANW00665.1"/>
    <property type="molecule type" value="Genomic_DNA"/>
</dbReference>
<dbReference type="STRING" id="1274631.LMTR13_11300"/>
<evidence type="ECO:0000313" key="1">
    <source>
        <dbReference type="EMBL" id="ANW00665.1"/>
    </source>
</evidence>
<dbReference type="RefSeq" id="WP_065727941.1">
    <property type="nucleotide sequence ID" value="NZ_CP016428.1"/>
</dbReference>